<evidence type="ECO:0000313" key="9">
    <source>
        <dbReference type="EMBL" id="BBG29249.1"/>
    </source>
</evidence>
<dbReference type="PANTHER" id="PTHR30255">
    <property type="entry name" value="SINGLE-STRANDED-DNA-SPECIFIC EXONUCLEASE RECJ"/>
    <property type="match status" value="1"/>
</dbReference>
<dbReference type="InterPro" id="IPR003156">
    <property type="entry name" value="DHHA1_dom"/>
</dbReference>
<dbReference type="OrthoDB" id="9809852at2"/>
<evidence type="ECO:0000256" key="2">
    <source>
        <dbReference type="ARBA" id="ARBA00019841"/>
    </source>
</evidence>
<dbReference type="InterPro" id="IPR051673">
    <property type="entry name" value="SSDNA_exonuclease_RecJ"/>
</dbReference>
<evidence type="ECO:0000256" key="1">
    <source>
        <dbReference type="ARBA" id="ARBA00005915"/>
    </source>
</evidence>
<reference evidence="9 10" key="1">
    <citation type="submission" date="2018-09" db="EMBL/GenBank/DDBJ databases">
        <title>Zymobacter palmae IAM14233 (=T109) whole genome analysis.</title>
        <authorList>
            <person name="Yanase H."/>
        </authorList>
    </citation>
    <scope>NUCLEOTIDE SEQUENCE [LARGE SCALE GENOMIC DNA]</scope>
    <source>
        <strain evidence="9 10">IAM14233</strain>
    </source>
</reference>
<feature type="domain" description="RecJ OB" evidence="8">
    <location>
        <begin position="494"/>
        <end position="600"/>
    </location>
</feature>
<dbReference type="Gene3D" id="3.10.310.30">
    <property type="match status" value="1"/>
</dbReference>
<keyword evidence="3" id="KW-0540">Nuclease</keyword>
<keyword evidence="10" id="KW-1185">Reference proteome</keyword>
<gene>
    <name evidence="9" type="ORF">ZBT109_0461</name>
</gene>
<dbReference type="STRING" id="1123510.GCA_000620025_00663"/>
<dbReference type="GO" id="GO:0006281">
    <property type="term" value="P:DNA repair"/>
    <property type="evidence" value="ECO:0007669"/>
    <property type="project" value="InterPro"/>
</dbReference>
<dbReference type="GO" id="GO:0003676">
    <property type="term" value="F:nucleic acid binding"/>
    <property type="evidence" value="ECO:0007669"/>
    <property type="project" value="InterPro"/>
</dbReference>
<dbReference type="EMBL" id="AP018933">
    <property type="protein sequence ID" value="BBG29249.1"/>
    <property type="molecule type" value="Genomic_DNA"/>
</dbReference>
<evidence type="ECO:0000259" key="7">
    <source>
        <dbReference type="Pfam" id="PF02272"/>
    </source>
</evidence>
<dbReference type="Proteomes" id="UP000267342">
    <property type="component" value="Chromosome"/>
</dbReference>
<dbReference type="InterPro" id="IPR038763">
    <property type="entry name" value="DHH_sf"/>
</dbReference>
<evidence type="ECO:0000256" key="5">
    <source>
        <dbReference type="ARBA" id="ARBA00022839"/>
    </source>
</evidence>
<feature type="domain" description="DHHA1" evidence="7">
    <location>
        <begin position="383"/>
        <end position="480"/>
    </location>
</feature>
<proteinExistence type="inferred from homology"/>
<accession>A0A348HC97</accession>
<dbReference type="Pfam" id="PF17768">
    <property type="entry name" value="RecJ_OB"/>
    <property type="match status" value="1"/>
</dbReference>
<dbReference type="Pfam" id="PF02272">
    <property type="entry name" value="DHHA1"/>
    <property type="match status" value="1"/>
</dbReference>
<keyword evidence="4" id="KW-0378">Hydrolase</keyword>
<dbReference type="AlphaFoldDB" id="A0A348HC97"/>
<dbReference type="PANTHER" id="PTHR30255:SF2">
    <property type="entry name" value="SINGLE-STRANDED-DNA-SPECIFIC EXONUCLEASE RECJ"/>
    <property type="match status" value="1"/>
</dbReference>
<dbReference type="NCBIfam" id="TIGR00644">
    <property type="entry name" value="recJ"/>
    <property type="match status" value="1"/>
</dbReference>
<dbReference type="RefSeq" id="WP_084261729.1">
    <property type="nucleotide sequence ID" value="NZ_AP018933.1"/>
</dbReference>
<dbReference type="KEGG" id="zpl:ZBT109_0461"/>
<feature type="domain" description="DDH" evidence="6">
    <location>
        <begin position="97"/>
        <end position="233"/>
    </location>
</feature>
<comment type="similarity">
    <text evidence="1">Belongs to the RecJ family.</text>
</comment>
<organism evidence="9 10">
    <name type="scientific">Zymobacter palmae</name>
    <dbReference type="NCBI Taxonomy" id="33074"/>
    <lineage>
        <taxon>Bacteria</taxon>
        <taxon>Pseudomonadati</taxon>
        <taxon>Pseudomonadota</taxon>
        <taxon>Gammaproteobacteria</taxon>
        <taxon>Oceanospirillales</taxon>
        <taxon>Halomonadaceae</taxon>
        <taxon>Zymobacter group</taxon>
        <taxon>Zymobacter</taxon>
    </lineage>
</organism>
<evidence type="ECO:0000256" key="4">
    <source>
        <dbReference type="ARBA" id="ARBA00022801"/>
    </source>
</evidence>
<dbReference type="InterPro" id="IPR004610">
    <property type="entry name" value="RecJ"/>
</dbReference>
<dbReference type="InterPro" id="IPR001667">
    <property type="entry name" value="DDH_dom"/>
</dbReference>
<protein>
    <recommendedName>
        <fullName evidence="2">Single-stranded-DNA-specific exonuclease RecJ</fullName>
    </recommendedName>
</protein>
<dbReference type="GO" id="GO:0008409">
    <property type="term" value="F:5'-3' exonuclease activity"/>
    <property type="evidence" value="ECO:0007669"/>
    <property type="project" value="InterPro"/>
</dbReference>
<evidence type="ECO:0000259" key="8">
    <source>
        <dbReference type="Pfam" id="PF17768"/>
    </source>
</evidence>
<dbReference type="Pfam" id="PF01368">
    <property type="entry name" value="DHH"/>
    <property type="match status" value="1"/>
</dbReference>
<dbReference type="InterPro" id="IPR041122">
    <property type="entry name" value="RecJ_OB"/>
</dbReference>
<name>A0A348HC97_9GAMM</name>
<dbReference type="SUPFAM" id="SSF64182">
    <property type="entry name" value="DHH phosphoesterases"/>
    <property type="match status" value="1"/>
</dbReference>
<dbReference type="Gene3D" id="3.90.1640.30">
    <property type="match status" value="1"/>
</dbReference>
<dbReference type="GO" id="GO:0006310">
    <property type="term" value="P:DNA recombination"/>
    <property type="evidence" value="ECO:0007669"/>
    <property type="project" value="InterPro"/>
</dbReference>
<evidence type="ECO:0000313" key="10">
    <source>
        <dbReference type="Proteomes" id="UP000267342"/>
    </source>
</evidence>
<sequence length="605" mass="65334">MSRATSLAQAVPAPVSRATTEVCLVRREQDGGVLAAAQALGLSPLAARVLAGRLKGCTDLAELVTPTLGSIVHPCQLKDGERAAARIAQAVTEGEQIGILTDYDVDGITSHVVIKRTLHELLGVPEARLHSLIGHRINDGYGISAPLVEHTLALRPRPTLVITADCGSSDEPRIARLAAEGIDVVVTDHHALPVEGPPASAYAVVNPSREDCDYPDTTIAGCMVAWLIMMQTRAQLVEWGAIPESTPRLSGWLSYVALGTVADCVSLGRSAINRAVVTRGLALINRMDAPCWRVMAERLGADSLPFDAGTLGFQMGPRINARSRLDDPYAALHFMMASDDATARRYLDILDADNQSRKMIEAEMVEQAVQKAKPLLERNAPALVIHLPEGHAGVQGIVASRLVQRYGRPTVILTNAPALNQLSGSGRSIEGVHLRQALQQVHERVLGALLRFGGHAGAAGVTLFREHVEAFQHQLEQAVADQLGDRELAPVVLTDGELLPEEVSLETVALLEQLAPFGREFEEPLFEGVFEIHDCRLVGSQRNHMMLMLGAGRMQYRAIWFKAIAAGQESPFGPGDRIRCAYRLARNSYRGVVSLQLMVSHAEVA</sequence>
<evidence type="ECO:0000256" key="3">
    <source>
        <dbReference type="ARBA" id="ARBA00022722"/>
    </source>
</evidence>
<evidence type="ECO:0000259" key="6">
    <source>
        <dbReference type="Pfam" id="PF01368"/>
    </source>
</evidence>
<keyword evidence="5 9" id="KW-0269">Exonuclease</keyword>